<dbReference type="PANTHER" id="PTHR46644">
    <property type="entry name" value="DNA REPAIR PROTEIN XRCC2"/>
    <property type="match status" value="1"/>
</dbReference>
<reference evidence="1 2" key="1">
    <citation type="journal article" date="2017" name="Mol. Ecol.">
        <title>Comparative and population genomic landscape of Phellinus noxius: A hypervariable fungus causing root rot in trees.</title>
        <authorList>
            <person name="Chung C.L."/>
            <person name="Lee T.J."/>
            <person name="Akiba M."/>
            <person name="Lee H.H."/>
            <person name="Kuo T.H."/>
            <person name="Liu D."/>
            <person name="Ke H.M."/>
            <person name="Yokoi T."/>
            <person name="Roa M.B."/>
            <person name="Lu M.J."/>
            <person name="Chang Y.Y."/>
            <person name="Ann P.J."/>
            <person name="Tsai J.N."/>
            <person name="Chen C.Y."/>
            <person name="Tzean S.S."/>
            <person name="Ota Y."/>
            <person name="Hattori T."/>
            <person name="Sahashi N."/>
            <person name="Liou R.F."/>
            <person name="Kikuchi T."/>
            <person name="Tsai I.J."/>
        </authorList>
    </citation>
    <scope>NUCLEOTIDE SEQUENCE [LARGE SCALE GENOMIC DNA]</scope>
    <source>
        <strain evidence="1 2">FFPRI411160</strain>
    </source>
</reference>
<protein>
    <submittedName>
        <fullName evidence="1">Dna repair xrcc2</fullName>
    </submittedName>
</protein>
<dbReference type="GO" id="GO:0000400">
    <property type="term" value="F:four-way junction DNA binding"/>
    <property type="evidence" value="ECO:0007669"/>
    <property type="project" value="TreeGrafter"/>
</dbReference>
<evidence type="ECO:0000313" key="1">
    <source>
        <dbReference type="EMBL" id="PAV22193.1"/>
    </source>
</evidence>
<dbReference type="InterPro" id="IPR030547">
    <property type="entry name" value="XRCC2"/>
</dbReference>
<dbReference type="GO" id="GO:0042148">
    <property type="term" value="P:DNA strand invasion"/>
    <property type="evidence" value="ECO:0007669"/>
    <property type="project" value="TreeGrafter"/>
</dbReference>
<dbReference type="InterPro" id="IPR027417">
    <property type="entry name" value="P-loop_NTPase"/>
</dbReference>
<dbReference type="GO" id="GO:0005815">
    <property type="term" value="C:microtubule organizing center"/>
    <property type="evidence" value="ECO:0007669"/>
    <property type="project" value="TreeGrafter"/>
</dbReference>
<dbReference type="EMBL" id="NBII01000002">
    <property type="protein sequence ID" value="PAV22193.1"/>
    <property type="molecule type" value="Genomic_DNA"/>
</dbReference>
<sequence length="381" mass="42684">MLSDYFPNVDEMLGEIKTENASQLLNSILYRNSPPGPSGIPSLDKALSLISPSGLSLNRGDVIEIQGPAASGKTTLVYQFALKCILPVETHIPGSEGNKKIKLDLGGWGKAAVILDNDMRWDILCLDTLLNNYLKPRLCDYLSGEELQKHLEELVKESLCRVHVFRPTSSASVAATLLRLPTYHRQHMPSQEIALLCVDSMSSFYWTDRYTLEQRIIGSTSDKSELKYPMSRILFALQELRLDLGPVIVLTNWGLSHLTSSEDIENDSADATQGELEHNLLYRQHLYPFPAPFESPPRLIPNAHKMPPITHHITLLPRPNDSARHNMKYLMKISDPDISAQEHAVGTEIRGIIRGVETGRKSTFSINRGEYTWSEVQTSTP</sequence>
<gene>
    <name evidence="1" type="ORF">PNOK_0215000</name>
</gene>
<evidence type="ECO:0000313" key="2">
    <source>
        <dbReference type="Proteomes" id="UP000217199"/>
    </source>
</evidence>
<organism evidence="1 2">
    <name type="scientific">Pyrrhoderma noxium</name>
    <dbReference type="NCBI Taxonomy" id="2282107"/>
    <lineage>
        <taxon>Eukaryota</taxon>
        <taxon>Fungi</taxon>
        <taxon>Dikarya</taxon>
        <taxon>Basidiomycota</taxon>
        <taxon>Agaricomycotina</taxon>
        <taxon>Agaricomycetes</taxon>
        <taxon>Hymenochaetales</taxon>
        <taxon>Hymenochaetaceae</taxon>
        <taxon>Pyrrhoderma</taxon>
    </lineage>
</organism>
<name>A0A286URG2_9AGAM</name>
<dbReference type="Gene3D" id="3.40.50.300">
    <property type="entry name" value="P-loop containing nucleotide triphosphate hydrolases"/>
    <property type="match status" value="1"/>
</dbReference>
<dbReference type="OrthoDB" id="420422at2759"/>
<dbReference type="GO" id="GO:0000724">
    <property type="term" value="P:double-strand break repair via homologous recombination"/>
    <property type="evidence" value="ECO:0007669"/>
    <property type="project" value="InterPro"/>
</dbReference>
<dbReference type="Proteomes" id="UP000217199">
    <property type="component" value="Unassembled WGS sequence"/>
</dbReference>
<comment type="caution">
    <text evidence="1">The sequence shown here is derived from an EMBL/GenBank/DDBJ whole genome shotgun (WGS) entry which is preliminary data.</text>
</comment>
<dbReference type="STRING" id="2282107.A0A286URG2"/>
<keyword evidence="2" id="KW-1185">Reference proteome</keyword>
<dbReference type="GO" id="GO:0005657">
    <property type="term" value="C:replication fork"/>
    <property type="evidence" value="ECO:0007669"/>
    <property type="project" value="InterPro"/>
</dbReference>
<dbReference type="AlphaFoldDB" id="A0A286URG2"/>
<dbReference type="PANTHER" id="PTHR46644:SF2">
    <property type="entry name" value="DNA REPAIR PROTEIN XRCC2"/>
    <property type="match status" value="1"/>
</dbReference>
<dbReference type="CDD" id="cd19490">
    <property type="entry name" value="XRCC2"/>
    <property type="match status" value="1"/>
</dbReference>
<dbReference type="GO" id="GO:0033063">
    <property type="term" value="C:Rad51B-Rad51C-Rad51D-XRCC2 complex"/>
    <property type="evidence" value="ECO:0007669"/>
    <property type="project" value="InterPro"/>
</dbReference>
<dbReference type="SUPFAM" id="SSF52540">
    <property type="entry name" value="P-loop containing nucleoside triphosphate hydrolases"/>
    <property type="match status" value="1"/>
</dbReference>
<proteinExistence type="predicted"/>
<dbReference type="InParanoid" id="A0A286URG2"/>
<accession>A0A286URG2</accession>